<proteinExistence type="predicted"/>
<dbReference type="RefSeq" id="WP_063382141.1">
    <property type="nucleotide sequence ID" value="NZ_AUXX01000034.1"/>
</dbReference>
<dbReference type="PATRIC" id="fig|1365257.3.peg.3766"/>
<sequence>MSAVTRLVLQDDVAHKGFVANGEVLDGGSGYFVAVMDGENDLGILAMAFEKKPRHFKSLDAIKSTAEKLGFKSVTVNLN</sequence>
<dbReference type="AlphaFoldDB" id="A0A167KVM9"/>
<dbReference type="Proteomes" id="UP000076661">
    <property type="component" value="Unassembled WGS sequence"/>
</dbReference>
<protein>
    <submittedName>
        <fullName evidence="1">Uncharacterized protein</fullName>
    </submittedName>
</protein>
<evidence type="ECO:0000313" key="2">
    <source>
        <dbReference type="Proteomes" id="UP000076661"/>
    </source>
</evidence>
<reference evidence="1 2" key="1">
    <citation type="submission" date="2013-07" db="EMBL/GenBank/DDBJ databases">
        <title>Comparative Genomic and Metabolomic Analysis of Twelve Strains of Pseudoalteromonas luteoviolacea.</title>
        <authorList>
            <person name="Vynne N.G."/>
            <person name="Mansson M."/>
            <person name="Gram L."/>
        </authorList>
    </citation>
    <scope>NUCLEOTIDE SEQUENCE [LARGE SCALE GENOMIC DNA]</scope>
    <source>
        <strain evidence="1 2">S4060-1</strain>
    </source>
</reference>
<organism evidence="1 2">
    <name type="scientific">Pseudoalteromonas luteoviolacea S4060-1</name>
    <dbReference type="NCBI Taxonomy" id="1365257"/>
    <lineage>
        <taxon>Bacteria</taxon>
        <taxon>Pseudomonadati</taxon>
        <taxon>Pseudomonadota</taxon>
        <taxon>Gammaproteobacteria</taxon>
        <taxon>Alteromonadales</taxon>
        <taxon>Pseudoalteromonadaceae</taxon>
        <taxon>Pseudoalteromonas</taxon>
    </lineage>
</organism>
<evidence type="ECO:0000313" key="1">
    <source>
        <dbReference type="EMBL" id="KZN63358.1"/>
    </source>
</evidence>
<gene>
    <name evidence="1" type="ORF">N478_03655</name>
</gene>
<comment type="caution">
    <text evidence="1">The sequence shown here is derived from an EMBL/GenBank/DDBJ whole genome shotgun (WGS) entry which is preliminary data.</text>
</comment>
<dbReference type="EMBL" id="AUXX01000034">
    <property type="protein sequence ID" value="KZN63358.1"/>
    <property type="molecule type" value="Genomic_DNA"/>
</dbReference>
<accession>A0A167KVM9</accession>
<name>A0A167KVM9_9GAMM</name>